<dbReference type="GO" id="GO:0046872">
    <property type="term" value="F:metal ion binding"/>
    <property type="evidence" value="ECO:0007669"/>
    <property type="project" value="UniProtKB-KW"/>
</dbReference>
<dbReference type="RefSeq" id="WP_163737526.1">
    <property type="nucleotide sequence ID" value="NZ_JAAGOA010000007.1"/>
</dbReference>
<evidence type="ECO:0000256" key="3">
    <source>
        <dbReference type="ARBA" id="ARBA00022723"/>
    </source>
</evidence>
<dbReference type="GO" id="GO:0008237">
    <property type="term" value="F:metallopeptidase activity"/>
    <property type="evidence" value="ECO:0007669"/>
    <property type="project" value="UniProtKB-KW"/>
</dbReference>
<dbReference type="InterPro" id="IPR008754">
    <property type="entry name" value="Peptidase_M43"/>
</dbReference>
<evidence type="ECO:0000256" key="1">
    <source>
        <dbReference type="ARBA" id="ARBA00008721"/>
    </source>
</evidence>
<accession>A0A6L9S886</accession>
<evidence type="ECO:0000256" key="5">
    <source>
        <dbReference type="ARBA" id="ARBA00022801"/>
    </source>
</evidence>
<evidence type="ECO:0000256" key="7">
    <source>
        <dbReference type="ARBA" id="ARBA00023049"/>
    </source>
</evidence>
<feature type="domain" description="Peptidase M43 pregnancy-associated plasma-A" evidence="9">
    <location>
        <begin position="150"/>
        <end position="292"/>
    </location>
</feature>
<keyword evidence="6" id="KW-0862">Zinc</keyword>
<evidence type="ECO:0000256" key="4">
    <source>
        <dbReference type="ARBA" id="ARBA00022729"/>
    </source>
</evidence>
<evidence type="ECO:0000313" key="10">
    <source>
        <dbReference type="EMBL" id="NEE00911.1"/>
    </source>
</evidence>
<dbReference type="CDD" id="cd04275">
    <property type="entry name" value="ZnMc_pappalysin_like"/>
    <property type="match status" value="1"/>
</dbReference>
<evidence type="ECO:0000256" key="8">
    <source>
        <dbReference type="ARBA" id="ARBA00023157"/>
    </source>
</evidence>
<organism evidence="10 11">
    <name type="scientific">Phytoactinopolyspora halotolerans</name>
    <dbReference type="NCBI Taxonomy" id="1981512"/>
    <lineage>
        <taxon>Bacteria</taxon>
        <taxon>Bacillati</taxon>
        <taxon>Actinomycetota</taxon>
        <taxon>Actinomycetes</taxon>
        <taxon>Jiangellales</taxon>
        <taxon>Jiangellaceae</taxon>
        <taxon>Phytoactinopolyspora</taxon>
    </lineage>
</organism>
<name>A0A6L9S886_9ACTN</name>
<dbReference type="AlphaFoldDB" id="A0A6L9S886"/>
<keyword evidence="2 10" id="KW-0645">Protease</keyword>
<evidence type="ECO:0000313" key="11">
    <source>
        <dbReference type="Proteomes" id="UP000475214"/>
    </source>
</evidence>
<proteinExistence type="inferred from homology"/>
<comment type="similarity">
    <text evidence="1">Belongs to the peptidase M43B family.</text>
</comment>
<keyword evidence="8" id="KW-1015">Disulfide bond</keyword>
<dbReference type="InterPro" id="IPR024079">
    <property type="entry name" value="MetalloPept_cat_dom_sf"/>
</dbReference>
<keyword evidence="3" id="KW-0479">Metal-binding</keyword>
<dbReference type="Gene3D" id="3.40.390.10">
    <property type="entry name" value="Collagenase (Catalytic Domain)"/>
    <property type="match status" value="1"/>
</dbReference>
<dbReference type="PANTHER" id="PTHR47466">
    <property type="match status" value="1"/>
</dbReference>
<keyword evidence="11" id="KW-1185">Reference proteome</keyword>
<evidence type="ECO:0000256" key="6">
    <source>
        <dbReference type="ARBA" id="ARBA00022833"/>
    </source>
</evidence>
<dbReference type="Pfam" id="PF05572">
    <property type="entry name" value="Peptidase_M43"/>
    <property type="match status" value="1"/>
</dbReference>
<evidence type="ECO:0000256" key="2">
    <source>
        <dbReference type="ARBA" id="ARBA00022670"/>
    </source>
</evidence>
<dbReference type="Proteomes" id="UP000475214">
    <property type="component" value="Unassembled WGS sequence"/>
</dbReference>
<keyword evidence="5" id="KW-0378">Hydrolase</keyword>
<dbReference type="GO" id="GO:0006508">
    <property type="term" value="P:proteolysis"/>
    <property type="evidence" value="ECO:0007669"/>
    <property type="project" value="UniProtKB-KW"/>
</dbReference>
<dbReference type="EMBL" id="JAAGOA010000007">
    <property type="protein sequence ID" value="NEE00911.1"/>
    <property type="molecule type" value="Genomic_DNA"/>
</dbReference>
<dbReference type="PANTHER" id="PTHR47466:SF1">
    <property type="entry name" value="METALLOPROTEASE MEP1 (AFU_ORTHOLOGUE AFUA_1G07730)-RELATED"/>
    <property type="match status" value="1"/>
</dbReference>
<dbReference type="SUPFAM" id="SSF55486">
    <property type="entry name" value="Metalloproteases ('zincins'), catalytic domain"/>
    <property type="match status" value="1"/>
</dbReference>
<gene>
    <name evidence="10" type="ORF">G1H10_12105</name>
</gene>
<keyword evidence="4" id="KW-0732">Signal</keyword>
<evidence type="ECO:0000259" key="9">
    <source>
        <dbReference type="Pfam" id="PF05572"/>
    </source>
</evidence>
<keyword evidence="7 10" id="KW-0482">Metalloprotease</keyword>
<reference evidence="10 11" key="1">
    <citation type="submission" date="2020-02" db="EMBL/GenBank/DDBJ databases">
        <authorList>
            <person name="Li X.-J."/>
            <person name="Han X.-M."/>
        </authorList>
    </citation>
    <scope>NUCLEOTIDE SEQUENCE [LARGE SCALE GENOMIC DNA]</scope>
    <source>
        <strain evidence="10 11">CCTCC AB 2017055</strain>
    </source>
</reference>
<comment type="caution">
    <text evidence="10">The sequence shown here is derived from an EMBL/GenBank/DDBJ whole genome shotgun (WGS) entry which is preliminary data.</text>
</comment>
<protein>
    <submittedName>
        <fullName evidence="10">Zinc metalloprotease</fullName>
    </submittedName>
</protein>
<sequence length="308" mass="32827">MTESAVPDAVRRCATMQVHHRLLDVVPAYADACAAFENRTFFRQVPARVDVVRIPVVVHVVWASAEQNIDDEQVHSQIDVLNADFRAANADLDRVPDVWKPLIGDARVEFALATRDPDGRPTDGITRTHSSVPAFGADDAVKSALTGGSDAWPAQTYLNIWVCQLTGGIAGYAQFPGGPSGTDGIVVTHTSFGTTGTATAPFDLGRTATHEVGHWFNLRHIWGDDGEGCHGSDFVDDTPNQAGPSRGCPTFPAVSCDNGPNGDMFVNFMDYTDDACTAMFTQGQVERIDATLTGPRASLLAAATPGGI</sequence>